<keyword evidence="3" id="KW-1185">Reference proteome</keyword>
<evidence type="ECO:0000313" key="2">
    <source>
        <dbReference type="EMBL" id="KAA8550756.1"/>
    </source>
</evidence>
<dbReference type="PANTHER" id="PTHR47481">
    <property type="match status" value="1"/>
</dbReference>
<proteinExistence type="predicted"/>
<dbReference type="PANTHER" id="PTHR47481:SF22">
    <property type="entry name" value="RETROTRANSPOSON GAG DOMAIN-CONTAINING PROTEIN"/>
    <property type="match status" value="1"/>
</dbReference>
<sequence length="88" mass="9879">MRARADELAILGAPIDEEVLTEQILNGLGDDYTELVRAVQARDNPILFDELYEKLLTFEASLQGKTKESAHFPATANPTNRTNAHWRP</sequence>
<evidence type="ECO:0000256" key="1">
    <source>
        <dbReference type="SAM" id="MobiDB-lite"/>
    </source>
</evidence>
<dbReference type="OrthoDB" id="1744836at2759"/>
<reference evidence="2 3" key="1">
    <citation type="submission" date="2019-09" db="EMBL/GenBank/DDBJ databases">
        <title>A chromosome-level genome assembly of the Chinese tupelo Nyssa sinensis.</title>
        <authorList>
            <person name="Yang X."/>
            <person name="Kang M."/>
            <person name="Yang Y."/>
            <person name="Xiong H."/>
            <person name="Wang M."/>
            <person name="Zhang Z."/>
            <person name="Wang Z."/>
            <person name="Wu H."/>
            <person name="Ma T."/>
            <person name="Liu J."/>
            <person name="Xi Z."/>
        </authorList>
    </citation>
    <scope>NUCLEOTIDE SEQUENCE [LARGE SCALE GENOMIC DNA]</scope>
    <source>
        <strain evidence="2">J267</strain>
        <tissue evidence="2">Leaf</tissue>
    </source>
</reference>
<organism evidence="2 3">
    <name type="scientific">Nyssa sinensis</name>
    <dbReference type="NCBI Taxonomy" id="561372"/>
    <lineage>
        <taxon>Eukaryota</taxon>
        <taxon>Viridiplantae</taxon>
        <taxon>Streptophyta</taxon>
        <taxon>Embryophyta</taxon>
        <taxon>Tracheophyta</taxon>
        <taxon>Spermatophyta</taxon>
        <taxon>Magnoliopsida</taxon>
        <taxon>eudicotyledons</taxon>
        <taxon>Gunneridae</taxon>
        <taxon>Pentapetalae</taxon>
        <taxon>asterids</taxon>
        <taxon>Cornales</taxon>
        <taxon>Nyssaceae</taxon>
        <taxon>Nyssa</taxon>
    </lineage>
</organism>
<gene>
    <name evidence="2" type="ORF">F0562_002440</name>
</gene>
<dbReference type="Pfam" id="PF14223">
    <property type="entry name" value="Retrotran_gag_2"/>
    <property type="match status" value="1"/>
</dbReference>
<dbReference type="Proteomes" id="UP000325577">
    <property type="component" value="Linkage Group LG0"/>
</dbReference>
<feature type="region of interest" description="Disordered" evidence="1">
    <location>
        <begin position="67"/>
        <end position="88"/>
    </location>
</feature>
<feature type="compositionally biased region" description="Polar residues" evidence="1">
    <location>
        <begin position="76"/>
        <end position="88"/>
    </location>
</feature>
<protein>
    <submittedName>
        <fullName evidence="2">Uncharacterized protein</fullName>
    </submittedName>
</protein>
<name>A0A5J5C6Z2_9ASTE</name>
<dbReference type="AlphaFoldDB" id="A0A5J5C6Z2"/>
<dbReference type="EMBL" id="CM018031">
    <property type="protein sequence ID" value="KAA8550756.1"/>
    <property type="molecule type" value="Genomic_DNA"/>
</dbReference>
<evidence type="ECO:0000313" key="3">
    <source>
        <dbReference type="Proteomes" id="UP000325577"/>
    </source>
</evidence>
<accession>A0A5J5C6Z2</accession>